<proteinExistence type="predicted"/>
<gene>
    <name evidence="2" type="ORF">PV05_02697</name>
</gene>
<dbReference type="Pfam" id="PF03476">
    <property type="entry name" value="MOSC_N"/>
    <property type="match status" value="1"/>
</dbReference>
<reference evidence="2 3" key="1">
    <citation type="submission" date="2015-01" db="EMBL/GenBank/DDBJ databases">
        <title>The Genome Sequence of Exophiala xenobiotica CBS118157.</title>
        <authorList>
            <consortium name="The Broad Institute Genomics Platform"/>
            <person name="Cuomo C."/>
            <person name="de Hoog S."/>
            <person name="Gorbushina A."/>
            <person name="Stielow B."/>
            <person name="Teixiera M."/>
            <person name="Abouelleil A."/>
            <person name="Chapman S.B."/>
            <person name="Priest M."/>
            <person name="Young S.K."/>
            <person name="Wortman J."/>
            <person name="Nusbaum C."/>
            <person name="Birren B."/>
        </authorList>
    </citation>
    <scope>NUCLEOTIDE SEQUENCE [LARGE SCALE GENOMIC DNA]</scope>
    <source>
        <strain evidence="2 3">CBS 118157</strain>
    </source>
</reference>
<dbReference type="GO" id="GO:0030170">
    <property type="term" value="F:pyridoxal phosphate binding"/>
    <property type="evidence" value="ECO:0007669"/>
    <property type="project" value="InterPro"/>
</dbReference>
<dbReference type="InterPro" id="IPR005303">
    <property type="entry name" value="MOCOS_middle"/>
</dbReference>
<sequence length="390" mass="43528">MEQLSGKHFTSMNQYAVCAAGLSVLLVLLGRFLARPAQSSDRLKVEALYVYPVKGIRGCSLDKANIGQFGFEGDRTFCLQKVHRDADTKKVKFETMFIGYDLRLALFRTALEDVGKERNVVVIWTGDGNTSAKLSWTGTKNQIRFPLRPDPKALEPIEVNLHGSPTLALDMGEEFTKFFSRYLGFEVRLAYIGQYSRAVLGSIAPNSKAALSRASLPTRILAQVPLIGRPVERIVFNDIAQYLVVTKESNDQVSSRLAEGQEMDVTKFRPNLVVSGSSEPFAEDFWAELTFSGDIKMALTANCYRCQSITVDYTTGKACEDDRGQVWKKLNKDRRVDTGAKYSPVFGRYGFCRDADRGREINVGTELLVTKKNASRTIFDWPSLANFGTS</sequence>
<dbReference type="HOGENOM" id="CLU_028286_3_0_1"/>
<dbReference type="STRING" id="348802.A0A0D2ETT8"/>
<dbReference type="GO" id="GO:0003824">
    <property type="term" value="F:catalytic activity"/>
    <property type="evidence" value="ECO:0007669"/>
    <property type="project" value="InterPro"/>
</dbReference>
<feature type="domain" description="MOSC" evidence="1">
    <location>
        <begin position="218"/>
        <end position="370"/>
    </location>
</feature>
<dbReference type="InterPro" id="IPR011037">
    <property type="entry name" value="Pyrv_Knase-like_insert_dom_sf"/>
</dbReference>
<dbReference type="RefSeq" id="XP_013318734.1">
    <property type="nucleotide sequence ID" value="XM_013463280.1"/>
</dbReference>
<dbReference type="SUPFAM" id="SSF141673">
    <property type="entry name" value="MOSC N-terminal domain-like"/>
    <property type="match status" value="1"/>
</dbReference>
<evidence type="ECO:0000259" key="1">
    <source>
        <dbReference type="PROSITE" id="PS51340"/>
    </source>
</evidence>
<dbReference type="Pfam" id="PF03473">
    <property type="entry name" value="MOSC"/>
    <property type="match status" value="1"/>
</dbReference>
<dbReference type="GeneID" id="25324605"/>
<organism evidence="2 3">
    <name type="scientific">Exophiala xenobiotica</name>
    <dbReference type="NCBI Taxonomy" id="348802"/>
    <lineage>
        <taxon>Eukaryota</taxon>
        <taxon>Fungi</taxon>
        <taxon>Dikarya</taxon>
        <taxon>Ascomycota</taxon>
        <taxon>Pezizomycotina</taxon>
        <taxon>Eurotiomycetes</taxon>
        <taxon>Chaetothyriomycetidae</taxon>
        <taxon>Chaetothyriales</taxon>
        <taxon>Herpotrichiellaceae</taxon>
        <taxon>Exophiala</taxon>
    </lineage>
</organism>
<protein>
    <recommendedName>
        <fullName evidence="1">MOSC domain-containing protein</fullName>
    </recommendedName>
</protein>
<evidence type="ECO:0000313" key="3">
    <source>
        <dbReference type="Proteomes" id="UP000054342"/>
    </source>
</evidence>
<evidence type="ECO:0000313" key="2">
    <source>
        <dbReference type="EMBL" id="KIW58150.1"/>
    </source>
</evidence>
<dbReference type="SUPFAM" id="SSF50800">
    <property type="entry name" value="PK beta-barrel domain-like"/>
    <property type="match status" value="1"/>
</dbReference>
<dbReference type="PROSITE" id="PS51340">
    <property type="entry name" value="MOSC"/>
    <property type="match status" value="1"/>
</dbReference>
<accession>A0A0D2ETT8</accession>
<dbReference type="Proteomes" id="UP000054342">
    <property type="component" value="Unassembled WGS sequence"/>
</dbReference>
<dbReference type="EMBL" id="KN847318">
    <property type="protein sequence ID" value="KIW58150.1"/>
    <property type="molecule type" value="Genomic_DNA"/>
</dbReference>
<name>A0A0D2ETT8_9EURO</name>
<dbReference type="OrthoDB" id="17255at2759"/>
<dbReference type="GO" id="GO:0030151">
    <property type="term" value="F:molybdenum ion binding"/>
    <property type="evidence" value="ECO:0007669"/>
    <property type="project" value="InterPro"/>
</dbReference>
<dbReference type="InterPro" id="IPR005302">
    <property type="entry name" value="MoCF_Sase_C"/>
</dbReference>
<dbReference type="AlphaFoldDB" id="A0A0D2ETT8"/>
<keyword evidence="3" id="KW-1185">Reference proteome</keyword>